<dbReference type="EMBL" id="CP137640">
    <property type="protein sequence ID" value="WVX83588.1"/>
    <property type="molecule type" value="Genomic_DNA"/>
</dbReference>
<keyword evidence="2" id="KW-1185">Reference proteome</keyword>
<sequence length="119" mass="13580">MKITSGAIDQLEHFSQFKTVEDFQRHVKKILVDYNNVFINGDQMALQMLALFSHEIPGVSNPSIASVVKASNEYVCLKPISRSTFKRMIQKAKAFGLLTVFETEKENGYQLSNLYIFNK</sequence>
<reference evidence="1 2" key="1">
    <citation type="submission" date="2023-10" db="EMBL/GenBank/DDBJ databases">
        <title>Niallia locisalis sp.nov. isolated from a salt pond sample.</title>
        <authorList>
            <person name="Li X.-J."/>
            <person name="Dong L."/>
        </authorList>
    </citation>
    <scope>NUCLEOTIDE SEQUENCE [LARGE SCALE GENOMIC DNA]</scope>
    <source>
        <strain evidence="1 2">DSM 29761</strain>
    </source>
</reference>
<evidence type="ECO:0000313" key="2">
    <source>
        <dbReference type="Proteomes" id="UP001357223"/>
    </source>
</evidence>
<dbReference type="RefSeq" id="WP_338452471.1">
    <property type="nucleotide sequence ID" value="NZ_CP137640.1"/>
</dbReference>
<dbReference type="Proteomes" id="UP001357223">
    <property type="component" value="Chromosome"/>
</dbReference>
<protein>
    <submittedName>
        <fullName evidence="1">Uncharacterized protein</fullName>
    </submittedName>
</protein>
<gene>
    <name evidence="1" type="ORF">R4Z09_11650</name>
</gene>
<proteinExistence type="predicted"/>
<organism evidence="1 2">
    <name type="scientific">Niallia oryzisoli</name>
    <dbReference type="NCBI Taxonomy" id="1737571"/>
    <lineage>
        <taxon>Bacteria</taxon>
        <taxon>Bacillati</taxon>
        <taxon>Bacillota</taxon>
        <taxon>Bacilli</taxon>
        <taxon>Bacillales</taxon>
        <taxon>Bacillaceae</taxon>
        <taxon>Niallia</taxon>
    </lineage>
</organism>
<accession>A0ABZ2CKN3</accession>
<evidence type="ECO:0000313" key="1">
    <source>
        <dbReference type="EMBL" id="WVX83588.1"/>
    </source>
</evidence>
<name>A0ABZ2CKN3_9BACI</name>